<accession>A0A3N1USZ6</accession>
<dbReference type="Proteomes" id="UP000276223">
    <property type="component" value="Unassembled WGS sequence"/>
</dbReference>
<dbReference type="Pfam" id="PF25963">
    <property type="entry name" value="Beta-barrel_AAEA"/>
    <property type="match status" value="1"/>
</dbReference>
<dbReference type="RefSeq" id="WP_170161843.1">
    <property type="nucleotide sequence ID" value="NZ_RJVA01000015.1"/>
</dbReference>
<evidence type="ECO:0000313" key="6">
    <source>
        <dbReference type="EMBL" id="ROQ90236.1"/>
    </source>
</evidence>
<dbReference type="PANTHER" id="PTHR30386:SF19">
    <property type="entry name" value="MULTIDRUG EXPORT PROTEIN EMRA-RELATED"/>
    <property type="match status" value="1"/>
</dbReference>
<gene>
    <name evidence="6" type="ORF">EDC27_2856</name>
</gene>
<dbReference type="GO" id="GO:0030313">
    <property type="term" value="C:cell envelope"/>
    <property type="evidence" value="ECO:0007669"/>
    <property type="project" value="UniProtKB-SubCell"/>
</dbReference>
<feature type="domain" description="Multidrug resistance protein MdtA-like barrel-sandwich hybrid" evidence="4">
    <location>
        <begin position="63"/>
        <end position="308"/>
    </location>
</feature>
<evidence type="ECO:0000256" key="3">
    <source>
        <dbReference type="SAM" id="Phobius"/>
    </source>
</evidence>
<dbReference type="InterPro" id="IPR058634">
    <property type="entry name" value="AaeA-lik-b-barrel"/>
</dbReference>
<evidence type="ECO:0000256" key="2">
    <source>
        <dbReference type="SAM" id="Coils"/>
    </source>
</evidence>
<dbReference type="AlphaFoldDB" id="A0A3N1USZ6"/>
<reference evidence="6 7" key="1">
    <citation type="submission" date="2018-11" db="EMBL/GenBank/DDBJ databases">
        <title>Genomic Encyclopedia of Type Strains, Phase IV (KMG-IV): sequencing the most valuable type-strain genomes for metagenomic binning, comparative biology and taxonomic classification.</title>
        <authorList>
            <person name="Goeker M."/>
        </authorList>
    </citation>
    <scope>NUCLEOTIDE SEQUENCE [LARGE SCALE GENOMIC DNA]</scope>
    <source>
        <strain evidence="6 7">DSM 22027</strain>
    </source>
</reference>
<feature type="domain" description="p-hydroxybenzoic acid efflux pump subunit AaeA-like beta-barrel" evidence="5">
    <location>
        <begin position="314"/>
        <end position="387"/>
    </location>
</feature>
<evidence type="ECO:0000313" key="7">
    <source>
        <dbReference type="Proteomes" id="UP000276223"/>
    </source>
</evidence>
<evidence type="ECO:0000259" key="4">
    <source>
        <dbReference type="Pfam" id="PF25917"/>
    </source>
</evidence>
<comment type="subcellular location">
    <subcellularLocation>
        <location evidence="1">Cell envelope</location>
    </subcellularLocation>
</comment>
<feature type="transmembrane region" description="Helical" evidence="3">
    <location>
        <begin position="28"/>
        <end position="46"/>
    </location>
</feature>
<protein>
    <submittedName>
        <fullName evidence="6">Membrane fusion protein (Multidrug efflux system)</fullName>
    </submittedName>
</protein>
<dbReference type="InterPro" id="IPR050739">
    <property type="entry name" value="MFP"/>
</dbReference>
<keyword evidence="3" id="KW-0812">Transmembrane</keyword>
<dbReference type="EMBL" id="RJVA01000015">
    <property type="protein sequence ID" value="ROQ90236.1"/>
    <property type="molecule type" value="Genomic_DNA"/>
</dbReference>
<dbReference type="Pfam" id="PF25917">
    <property type="entry name" value="BSH_RND"/>
    <property type="match status" value="1"/>
</dbReference>
<proteinExistence type="predicted"/>
<dbReference type="Gene3D" id="1.10.287.470">
    <property type="entry name" value="Helix hairpin bin"/>
    <property type="match status" value="1"/>
</dbReference>
<organism evidence="6 7">
    <name type="scientific">Desulfosoma caldarium</name>
    <dbReference type="NCBI Taxonomy" id="610254"/>
    <lineage>
        <taxon>Bacteria</taxon>
        <taxon>Pseudomonadati</taxon>
        <taxon>Thermodesulfobacteriota</taxon>
        <taxon>Syntrophobacteria</taxon>
        <taxon>Syntrophobacterales</taxon>
        <taxon>Syntrophobacteraceae</taxon>
        <taxon>Desulfosoma</taxon>
    </lineage>
</organism>
<feature type="coiled-coil region" evidence="2">
    <location>
        <begin position="208"/>
        <end position="273"/>
    </location>
</feature>
<name>A0A3N1USZ6_9BACT</name>
<dbReference type="Gene3D" id="2.40.30.170">
    <property type="match status" value="1"/>
</dbReference>
<evidence type="ECO:0000259" key="5">
    <source>
        <dbReference type="Pfam" id="PF25963"/>
    </source>
</evidence>
<keyword evidence="7" id="KW-1185">Reference proteome</keyword>
<keyword evidence="2" id="KW-0175">Coiled coil</keyword>
<comment type="caution">
    <text evidence="6">The sequence shown here is derived from an EMBL/GenBank/DDBJ whole genome shotgun (WGS) entry which is preliminary data.</text>
</comment>
<dbReference type="SUPFAM" id="SSF111369">
    <property type="entry name" value="HlyD-like secretion proteins"/>
    <property type="match status" value="2"/>
</dbReference>
<dbReference type="Gene3D" id="2.40.50.100">
    <property type="match status" value="1"/>
</dbReference>
<sequence>MGEHTAQTTPEPAPVKTRQNNKLIVKRAFAGAVLAALIVGTLYWWIFLRNKETTDNAYVMADVAAVSSRIPGTVAAVHVDNDHSVAQGQVLIELDTADEQARLREVEAALGRVQADIHAARATVDYMEASTQAAVNAALSSWNAAQAQVQAIQEKVLESSQEHQAVLAEYRHAKRDWERFDALAAQGASSVRDRDRMKTALSKAQAAVGASEARLRSAEAALEAARKEAAAAEARLQEAQAGRLRVRVEQERLKALLAHAKELEARRDAARLNLSYCRIVAPIAGYVAQKKVQVGERVLPGQPLLAVVPLQDAYVEANFKETQVENIRIGQPVHIRADCYPGRRFSGTVEGIRAGTGAAFSLFPPENATGNWIKITQRVPVKIRLTDSFSPEYPLRLGFSLKVTVDTSDRSGPRLRGGAHRASR</sequence>
<dbReference type="PRINTS" id="PR01490">
    <property type="entry name" value="RTXTOXIND"/>
</dbReference>
<keyword evidence="3" id="KW-1133">Transmembrane helix</keyword>
<keyword evidence="3" id="KW-0472">Membrane</keyword>
<dbReference type="PANTHER" id="PTHR30386">
    <property type="entry name" value="MEMBRANE FUSION SUBUNIT OF EMRAB-TOLC MULTIDRUG EFFLUX PUMP"/>
    <property type="match status" value="1"/>
</dbReference>
<dbReference type="GO" id="GO:0055085">
    <property type="term" value="P:transmembrane transport"/>
    <property type="evidence" value="ECO:0007669"/>
    <property type="project" value="InterPro"/>
</dbReference>
<dbReference type="InterPro" id="IPR058625">
    <property type="entry name" value="MdtA-like_BSH"/>
</dbReference>
<evidence type="ECO:0000256" key="1">
    <source>
        <dbReference type="ARBA" id="ARBA00004196"/>
    </source>
</evidence>